<dbReference type="EMBL" id="JAKJXO020000001">
    <property type="protein sequence ID" value="KAL1612662.1"/>
    <property type="molecule type" value="Genomic_DNA"/>
</dbReference>
<reference evidence="1 2" key="1">
    <citation type="submission" date="2024-02" db="EMBL/GenBank/DDBJ databases">
        <title>De novo assembly and annotation of 12 fungi associated with fruit tree decline syndrome in Ontario, Canada.</title>
        <authorList>
            <person name="Sulman M."/>
            <person name="Ellouze W."/>
            <person name="Ilyukhin E."/>
        </authorList>
    </citation>
    <scope>NUCLEOTIDE SEQUENCE [LARGE SCALE GENOMIC DNA]</scope>
    <source>
        <strain evidence="1 2">M42-189</strain>
    </source>
</reference>
<organism evidence="1 2">
    <name type="scientific">Paraconiothyrium brasiliense</name>
    <dbReference type="NCBI Taxonomy" id="300254"/>
    <lineage>
        <taxon>Eukaryota</taxon>
        <taxon>Fungi</taxon>
        <taxon>Dikarya</taxon>
        <taxon>Ascomycota</taxon>
        <taxon>Pezizomycotina</taxon>
        <taxon>Dothideomycetes</taxon>
        <taxon>Pleosporomycetidae</taxon>
        <taxon>Pleosporales</taxon>
        <taxon>Massarineae</taxon>
        <taxon>Didymosphaeriaceae</taxon>
        <taxon>Paraconiothyrium</taxon>
    </lineage>
</organism>
<evidence type="ECO:0000313" key="1">
    <source>
        <dbReference type="EMBL" id="KAL1612662.1"/>
    </source>
</evidence>
<gene>
    <name evidence="1" type="ORF">SLS60_000891</name>
</gene>
<comment type="caution">
    <text evidence="1">The sequence shown here is derived from an EMBL/GenBank/DDBJ whole genome shotgun (WGS) entry which is preliminary data.</text>
</comment>
<evidence type="ECO:0008006" key="3">
    <source>
        <dbReference type="Google" id="ProtNLM"/>
    </source>
</evidence>
<sequence length="423" mass="47816">MADKGKPTLPGLPGEIVNNIARDLVDIDIASLHAVNKALFDKTKYAYAKRYLTHVHVFLHPMSFDKLHRLSNDPFYATLIEHITISTYVLRDRKDRRKGSSAELFEQGQSFILGSAAQAITDTLKKTTSLKSLTISDFSNGCTQWPSEGTEPPAWGINDLNRLITFKRGNAVVVGYRYLDDSKVWPNRIEAFEAALIGMSDAKLPAHVELRMVLEGNATRPLSPSAQPLFLHALSSAAHVCTNVDTYVDSRENVDWLSKINPMTLNLDYNFGIWEAPGALDLHLGHYNRLANVRITNAKTDSLELNNFLNAHSKTLRRVELKSVCLVWTDVGDYPWSVIFLTLAKMPELQHLWLNTLSAVPITYESREIDYRAFQEVAWETKLHVSYGLNILCDHYNRQGARSTFVDMDYVDEKITELYGVTI</sequence>
<dbReference type="Proteomes" id="UP001521785">
    <property type="component" value="Unassembled WGS sequence"/>
</dbReference>
<accession>A0ABR3S7K0</accession>
<protein>
    <recommendedName>
        <fullName evidence="3">F-box domain-containing protein</fullName>
    </recommendedName>
</protein>
<evidence type="ECO:0000313" key="2">
    <source>
        <dbReference type="Proteomes" id="UP001521785"/>
    </source>
</evidence>
<name>A0ABR3S7K0_9PLEO</name>
<proteinExistence type="predicted"/>
<keyword evidence="2" id="KW-1185">Reference proteome</keyword>